<keyword evidence="3 9" id="KW-0963">Cytoplasm</keyword>
<dbReference type="HAMAP" id="MF_00528">
    <property type="entry name" value="Maf"/>
    <property type="match status" value="1"/>
</dbReference>
<keyword evidence="5 9" id="KW-0546">Nucleotide metabolism</keyword>
<comment type="catalytic activity">
    <reaction evidence="9">
        <text>dTTP + H2O = dTMP + diphosphate + H(+)</text>
        <dbReference type="Rhea" id="RHEA:28534"/>
        <dbReference type="ChEBI" id="CHEBI:15377"/>
        <dbReference type="ChEBI" id="CHEBI:15378"/>
        <dbReference type="ChEBI" id="CHEBI:33019"/>
        <dbReference type="ChEBI" id="CHEBI:37568"/>
        <dbReference type="ChEBI" id="CHEBI:63528"/>
        <dbReference type="EC" id="3.6.1.9"/>
    </reaction>
</comment>
<comment type="function">
    <text evidence="7">Nucleoside triphosphate pyrophosphatase that hydrolyzes 7-methyl-GTP (m(7)GTP). May have a dual role in cell division arrest and in preventing the incorporation of modified nucleotides into cellular nucleic acids.</text>
</comment>
<comment type="caution">
    <text evidence="10">The sequence shown here is derived from an EMBL/GenBank/DDBJ whole genome shotgun (WGS) entry which is preliminary data.</text>
</comment>
<accession>A0A9D9E2U9</accession>
<dbReference type="AlphaFoldDB" id="A0A9D9E2U9"/>
<evidence type="ECO:0000256" key="7">
    <source>
        <dbReference type="ARBA" id="ARBA00053369"/>
    </source>
</evidence>
<evidence type="ECO:0000313" key="10">
    <source>
        <dbReference type="EMBL" id="MBO8437697.1"/>
    </source>
</evidence>
<dbReference type="PANTHER" id="PTHR43213:SF5">
    <property type="entry name" value="BIFUNCTIONAL DTTP_UTP PYROPHOSPHATASE_METHYLTRANSFERASE PROTEIN-RELATED"/>
    <property type="match status" value="1"/>
</dbReference>
<evidence type="ECO:0000256" key="3">
    <source>
        <dbReference type="ARBA" id="ARBA00022490"/>
    </source>
</evidence>
<dbReference type="FunFam" id="3.90.950.10:FF:000005">
    <property type="entry name" value="7-methyl-GTP pyrophosphatase"/>
    <property type="match status" value="1"/>
</dbReference>
<evidence type="ECO:0000256" key="1">
    <source>
        <dbReference type="ARBA" id="ARBA00001968"/>
    </source>
</evidence>
<dbReference type="GO" id="GO:0009117">
    <property type="term" value="P:nucleotide metabolic process"/>
    <property type="evidence" value="ECO:0007669"/>
    <property type="project" value="UniProtKB-KW"/>
</dbReference>
<comment type="similarity">
    <text evidence="9">Belongs to the Maf family. YhdE subfamily.</text>
</comment>
<dbReference type="CDD" id="cd00555">
    <property type="entry name" value="Maf"/>
    <property type="match status" value="1"/>
</dbReference>
<comment type="caution">
    <text evidence="9">Lacks conserved residue(s) required for the propagation of feature annotation.</text>
</comment>
<dbReference type="EC" id="3.6.1.9" evidence="9"/>
<comment type="similarity">
    <text evidence="8">Belongs to the Maf family. YceF subfamily.</text>
</comment>
<dbReference type="SUPFAM" id="SSF52972">
    <property type="entry name" value="ITPase-like"/>
    <property type="match status" value="1"/>
</dbReference>
<reference evidence="10" key="2">
    <citation type="journal article" date="2021" name="PeerJ">
        <title>Extensive microbial diversity within the chicken gut microbiome revealed by metagenomics and culture.</title>
        <authorList>
            <person name="Gilroy R."/>
            <person name="Ravi A."/>
            <person name="Getino M."/>
            <person name="Pursley I."/>
            <person name="Horton D.L."/>
            <person name="Alikhan N.F."/>
            <person name="Baker D."/>
            <person name="Gharbi K."/>
            <person name="Hall N."/>
            <person name="Watson M."/>
            <person name="Adriaenssens E.M."/>
            <person name="Foster-Nyarko E."/>
            <person name="Jarju S."/>
            <person name="Secka A."/>
            <person name="Antonio M."/>
            <person name="Oren A."/>
            <person name="Chaudhuri R.R."/>
            <person name="La Ragione R."/>
            <person name="Hildebrand F."/>
            <person name="Pallen M.J."/>
        </authorList>
    </citation>
    <scope>NUCLEOTIDE SEQUENCE</scope>
    <source>
        <strain evidence="10">G3-4614</strain>
    </source>
</reference>
<protein>
    <recommendedName>
        <fullName evidence="9">dTTP/UTP pyrophosphatase</fullName>
        <shortName evidence="9">dTTPase/UTPase</shortName>
        <ecNumber evidence="9">3.6.1.9</ecNumber>
    </recommendedName>
    <alternativeName>
        <fullName evidence="9">Nucleoside triphosphate pyrophosphatase</fullName>
    </alternativeName>
    <alternativeName>
        <fullName evidence="9">Nucleotide pyrophosphatase</fullName>
        <shortName evidence="9">Nucleotide PPase</shortName>
    </alternativeName>
</protein>
<feature type="site" description="Important for substrate specificity" evidence="9">
    <location>
        <position position="164"/>
    </location>
</feature>
<evidence type="ECO:0000256" key="5">
    <source>
        <dbReference type="ARBA" id="ARBA00023080"/>
    </source>
</evidence>
<sequence>MVSNTLRNLDRYRILLASNSPRRRELLAGLGIKYDTVSLPDIDESYPTHLKGGEIPAYISKKKAESYKSLMHEDTLLITADTIVWLNGRVFGKPNDEAEAVQMLKELSGNTHTVYTGVTLTTRNRECTFTAATDVKFAELTEEEIEFYVRKYVPLDKAGAYGVQEWIGYIGVEAIYGSYYNVMGLPLQRLYRELLKF</sequence>
<reference evidence="10" key="1">
    <citation type="submission" date="2020-10" db="EMBL/GenBank/DDBJ databases">
        <authorList>
            <person name="Gilroy R."/>
        </authorList>
    </citation>
    <scope>NUCLEOTIDE SEQUENCE</scope>
    <source>
        <strain evidence="10">G3-4614</strain>
    </source>
</reference>
<feature type="active site" description="Proton acceptor" evidence="9">
    <location>
        <position position="81"/>
    </location>
</feature>
<dbReference type="GO" id="GO:0047429">
    <property type="term" value="F:nucleoside triphosphate diphosphatase activity"/>
    <property type="evidence" value="ECO:0007669"/>
    <property type="project" value="UniProtKB-EC"/>
</dbReference>
<evidence type="ECO:0000256" key="9">
    <source>
        <dbReference type="HAMAP-Rule" id="MF_00528"/>
    </source>
</evidence>
<proteinExistence type="inferred from homology"/>
<dbReference type="Pfam" id="PF02545">
    <property type="entry name" value="Maf"/>
    <property type="match status" value="1"/>
</dbReference>
<comment type="catalytic activity">
    <reaction evidence="9">
        <text>UTP + H2O = UMP + diphosphate + H(+)</text>
        <dbReference type="Rhea" id="RHEA:29395"/>
        <dbReference type="ChEBI" id="CHEBI:15377"/>
        <dbReference type="ChEBI" id="CHEBI:15378"/>
        <dbReference type="ChEBI" id="CHEBI:33019"/>
        <dbReference type="ChEBI" id="CHEBI:46398"/>
        <dbReference type="ChEBI" id="CHEBI:57865"/>
        <dbReference type="EC" id="3.6.1.9"/>
    </reaction>
</comment>
<dbReference type="EMBL" id="JADIMW010000022">
    <property type="protein sequence ID" value="MBO8437697.1"/>
    <property type="molecule type" value="Genomic_DNA"/>
</dbReference>
<evidence type="ECO:0000256" key="6">
    <source>
        <dbReference type="ARBA" id="ARBA00050213"/>
    </source>
</evidence>
<evidence type="ECO:0000313" key="11">
    <source>
        <dbReference type="Proteomes" id="UP000823636"/>
    </source>
</evidence>
<evidence type="ECO:0000256" key="2">
    <source>
        <dbReference type="ARBA" id="ARBA00004496"/>
    </source>
</evidence>
<dbReference type="Proteomes" id="UP000823636">
    <property type="component" value="Unassembled WGS sequence"/>
</dbReference>
<feature type="site" description="Important for substrate specificity" evidence="9">
    <location>
        <position position="82"/>
    </location>
</feature>
<comment type="catalytic activity">
    <reaction evidence="6">
        <text>N(7)-methyl-GTP + H2O = N(7)-methyl-GMP + diphosphate + H(+)</text>
        <dbReference type="Rhea" id="RHEA:58744"/>
        <dbReference type="ChEBI" id="CHEBI:15377"/>
        <dbReference type="ChEBI" id="CHEBI:15378"/>
        <dbReference type="ChEBI" id="CHEBI:33019"/>
        <dbReference type="ChEBI" id="CHEBI:58285"/>
        <dbReference type="ChEBI" id="CHEBI:87133"/>
    </reaction>
</comment>
<dbReference type="Gene3D" id="3.90.950.10">
    <property type="match status" value="1"/>
</dbReference>
<dbReference type="NCBIfam" id="TIGR00172">
    <property type="entry name" value="maf"/>
    <property type="match status" value="1"/>
</dbReference>
<comment type="subcellular location">
    <subcellularLocation>
        <location evidence="2 9">Cytoplasm</location>
    </subcellularLocation>
</comment>
<comment type="cofactor">
    <cofactor evidence="1 9">
        <name>a divalent metal cation</name>
        <dbReference type="ChEBI" id="CHEBI:60240"/>
    </cofactor>
</comment>
<evidence type="ECO:0000256" key="4">
    <source>
        <dbReference type="ARBA" id="ARBA00022801"/>
    </source>
</evidence>
<keyword evidence="4 9" id="KW-0378">Hydrolase</keyword>
<dbReference type="InterPro" id="IPR003697">
    <property type="entry name" value="Maf-like"/>
</dbReference>
<dbReference type="PANTHER" id="PTHR43213">
    <property type="entry name" value="BIFUNCTIONAL DTTP/UTP PYROPHOSPHATASE/METHYLTRANSFERASE PROTEIN-RELATED"/>
    <property type="match status" value="1"/>
</dbReference>
<gene>
    <name evidence="10" type="primary">maf</name>
    <name evidence="10" type="ORF">IAC54_02215</name>
</gene>
<feature type="site" description="Important for substrate specificity" evidence="9">
    <location>
        <position position="22"/>
    </location>
</feature>
<evidence type="ECO:0000256" key="8">
    <source>
        <dbReference type="ARBA" id="ARBA00060749"/>
    </source>
</evidence>
<dbReference type="InterPro" id="IPR029001">
    <property type="entry name" value="ITPase-like_fam"/>
</dbReference>
<dbReference type="GO" id="GO:0005737">
    <property type="term" value="C:cytoplasm"/>
    <property type="evidence" value="ECO:0007669"/>
    <property type="project" value="UniProtKB-SubCell"/>
</dbReference>
<comment type="function">
    <text evidence="9">Nucleoside triphosphate pyrophosphatase that hydrolyzes dTTP and UTP. May have a dual role in cell division arrest and in preventing the incorporation of modified nucleotides into cellular nucleic acids.</text>
</comment>
<dbReference type="PIRSF" id="PIRSF006305">
    <property type="entry name" value="Maf"/>
    <property type="match status" value="1"/>
</dbReference>
<name>A0A9D9E2U9_9BACT</name>
<organism evidence="10 11">
    <name type="scientific">Candidatus Caccoplasma merdipullorum</name>
    <dbReference type="NCBI Taxonomy" id="2840718"/>
    <lineage>
        <taxon>Bacteria</taxon>
        <taxon>Pseudomonadati</taxon>
        <taxon>Bacteroidota</taxon>
        <taxon>Bacteroidia</taxon>
        <taxon>Bacteroidales</taxon>
        <taxon>Bacteroidaceae</taxon>
        <taxon>Bacteroidaceae incertae sedis</taxon>
        <taxon>Candidatus Caccoplasma</taxon>
    </lineage>
</organism>